<dbReference type="PANTHER" id="PTHR10851:SF3">
    <property type="entry name" value="PYRIDOXINE_PYRIDOXAMINE 5'-PHOSPHATE OXIDASE 2"/>
    <property type="match status" value="1"/>
</dbReference>
<dbReference type="PANTHER" id="PTHR10851">
    <property type="entry name" value="PYRIDOXINE-5-PHOSPHATE OXIDASE"/>
    <property type="match status" value="1"/>
</dbReference>
<comment type="pathway">
    <text evidence="3">Cofactor metabolism; pyridoxal 5'-phosphate salvage; pyridoxal 5'-phosphate from pyridoxine 5'-phosphate: step 1/1.</text>
</comment>
<protein>
    <recommendedName>
        <fullName evidence="4">pyridoxal 5'-phosphate synthase</fullName>
        <ecNumber evidence="4">1.4.3.5</ecNumber>
    </recommendedName>
</protein>
<evidence type="ECO:0000256" key="1">
    <source>
        <dbReference type="ARBA" id="ARBA00001917"/>
    </source>
</evidence>
<keyword evidence="6" id="KW-0288">FMN</keyword>
<sequence length="239" mass="26698">MPTPSPLVIALFVVSHSSESAIEGLETIGRIQGDEFWHHVGKENGGCVSPSSSSWKPLLRKALDSNAHLKHSVFFQLATIGANGRPSNRTVVFRGFQENGDKIQINTDVRSNKIEEIKHCPFGEICWYFTDSWEQFRINGTIDFIDGSNSDPAKLQQREKAWFMSSLKSRMQYLGPAPGIPVIDEGTAKENHLDPTAGPVDAFCLLVFDPEQVDYLNLKSNERLMFRSRQSSDGGKGWI</sequence>
<comment type="cofactor">
    <cofactor evidence="1">
        <name>FMN</name>
        <dbReference type="ChEBI" id="CHEBI:58210"/>
    </cofactor>
</comment>
<evidence type="ECO:0000256" key="7">
    <source>
        <dbReference type="ARBA" id="ARBA00023002"/>
    </source>
</evidence>
<dbReference type="InterPro" id="IPR012349">
    <property type="entry name" value="Split_barrel_FMN-bd"/>
</dbReference>
<evidence type="ECO:0000256" key="3">
    <source>
        <dbReference type="ARBA" id="ARBA00005037"/>
    </source>
</evidence>
<dbReference type="GO" id="GO:0008615">
    <property type="term" value="P:pyridoxine biosynthetic process"/>
    <property type="evidence" value="ECO:0007669"/>
    <property type="project" value="InterPro"/>
</dbReference>
<dbReference type="InterPro" id="IPR024624">
    <property type="entry name" value="Pyridox_Oxase_Alr4036_FMN-bd"/>
</dbReference>
<comment type="pathway">
    <text evidence="2">Cofactor metabolism; pyridoxal 5'-phosphate salvage; pyridoxal 5'-phosphate from pyridoxamine 5'-phosphate: step 1/1.</text>
</comment>
<evidence type="ECO:0000256" key="4">
    <source>
        <dbReference type="ARBA" id="ARBA00012801"/>
    </source>
</evidence>
<feature type="domain" description="Pyridoxamine 5'-phosphate oxidase Alr4036 family FMN-binding" evidence="8">
    <location>
        <begin position="53"/>
        <end position="145"/>
    </location>
</feature>
<keyword evidence="7" id="KW-0560">Oxidoreductase</keyword>
<dbReference type="GO" id="GO:0010181">
    <property type="term" value="F:FMN binding"/>
    <property type="evidence" value="ECO:0007669"/>
    <property type="project" value="InterPro"/>
</dbReference>
<dbReference type="EMBL" id="LR862137">
    <property type="protein sequence ID" value="CAD1844523.1"/>
    <property type="molecule type" value="Genomic_DNA"/>
</dbReference>
<gene>
    <name evidence="9" type="ORF">CB5_LOCUS27734</name>
</gene>
<dbReference type="InterPro" id="IPR000659">
    <property type="entry name" value="Pyridox_Oxase"/>
</dbReference>
<dbReference type="GO" id="GO:0004733">
    <property type="term" value="F:pyridoxamine phosphate oxidase activity"/>
    <property type="evidence" value="ECO:0007669"/>
    <property type="project" value="UniProtKB-EC"/>
</dbReference>
<evidence type="ECO:0000256" key="5">
    <source>
        <dbReference type="ARBA" id="ARBA00022630"/>
    </source>
</evidence>
<proteinExistence type="predicted"/>
<dbReference type="UniPathway" id="UPA01068">
    <property type="reaction ID" value="UER00304"/>
</dbReference>
<dbReference type="Pfam" id="PF12766">
    <property type="entry name" value="Pyridox_oxase_2"/>
    <property type="match status" value="1"/>
</dbReference>
<evidence type="ECO:0000256" key="6">
    <source>
        <dbReference type="ARBA" id="ARBA00022643"/>
    </source>
</evidence>
<dbReference type="AlphaFoldDB" id="A0A6V7QN15"/>
<reference evidence="9" key="1">
    <citation type="submission" date="2020-07" db="EMBL/GenBank/DDBJ databases">
        <authorList>
            <person name="Lin J."/>
        </authorList>
    </citation>
    <scope>NUCLEOTIDE SEQUENCE</scope>
</reference>
<organism evidence="9">
    <name type="scientific">Ananas comosus var. bracteatus</name>
    <name type="common">red pineapple</name>
    <dbReference type="NCBI Taxonomy" id="296719"/>
    <lineage>
        <taxon>Eukaryota</taxon>
        <taxon>Viridiplantae</taxon>
        <taxon>Streptophyta</taxon>
        <taxon>Embryophyta</taxon>
        <taxon>Tracheophyta</taxon>
        <taxon>Spermatophyta</taxon>
        <taxon>Magnoliopsida</taxon>
        <taxon>Liliopsida</taxon>
        <taxon>Poales</taxon>
        <taxon>Bromeliaceae</taxon>
        <taxon>Bromelioideae</taxon>
        <taxon>Ananas</taxon>
    </lineage>
</organism>
<accession>A0A6V7QN15</accession>
<evidence type="ECO:0000259" key="8">
    <source>
        <dbReference type="Pfam" id="PF12766"/>
    </source>
</evidence>
<name>A0A6V7QN15_ANACO</name>
<keyword evidence="5" id="KW-0285">Flavoprotein</keyword>
<evidence type="ECO:0000256" key="2">
    <source>
        <dbReference type="ARBA" id="ARBA00004738"/>
    </source>
</evidence>
<dbReference type="EC" id="1.4.3.5" evidence="4"/>
<dbReference type="Gene3D" id="2.30.110.10">
    <property type="entry name" value="Electron Transport, Fmn-binding Protein, Chain A"/>
    <property type="match status" value="1"/>
</dbReference>
<dbReference type="SUPFAM" id="SSF50475">
    <property type="entry name" value="FMN-binding split barrel"/>
    <property type="match status" value="1"/>
</dbReference>
<evidence type="ECO:0000313" key="9">
    <source>
        <dbReference type="EMBL" id="CAD1844523.1"/>
    </source>
</evidence>